<reference evidence="1 2" key="1">
    <citation type="submission" date="2014-02" db="EMBL/GenBank/DDBJ databases">
        <title>Expanding our view of genomic diversity in Candidatus Accumulibacter clades.</title>
        <authorList>
            <person name="Skennerton C.T."/>
            <person name="Barr J.J."/>
            <person name="Slater F.R."/>
            <person name="Bond P.L."/>
            <person name="Tyson G.W."/>
        </authorList>
    </citation>
    <scope>NUCLEOTIDE SEQUENCE [LARGE SCALE GENOMIC DNA]</scope>
    <source>
        <strain evidence="2">BA-91</strain>
    </source>
</reference>
<dbReference type="AlphaFoldDB" id="A0A080LSS6"/>
<evidence type="ECO:0000313" key="2">
    <source>
        <dbReference type="Proteomes" id="UP000020077"/>
    </source>
</evidence>
<accession>A0A080LSS6</accession>
<evidence type="ECO:0000313" key="1">
    <source>
        <dbReference type="EMBL" id="KFB71507.1"/>
    </source>
</evidence>
<proteinExistence type="predicted"/>
<dbReference type="EMBL" id="JDVG02000535">
    <property type="protein sequence ID" value="KFB71507.1"/>
    <property type="molecule type" value="Genomic_DNA"/>
</dbReference>
<sequence length="139" mass="15766">MHGGLADFVEGFELAAFGGYGSVNRRATRIQIGCDALLLRQRREREVELRQLGGPTDTRHFCTVGERVTSFDKPPRPKAVKQEATRYPLWFERQNFPRAFAIKLGFPIFFQVGAQLSKEHVPFLEQRDSATNLKCVPTA</sequence>
<protein>
    <submittedName>
        <fullName evidence="1">Uncharacterized protein</fullName>
    </submittedName>
</protein>
<organism evidence="1 2">
    <name type="scientific">Candidatus Accumulibacter phosphatis</name>
    <dbReference type="NCBI Taxonomy" id="327160"/>
    <lineage>
        <taxon>Bacteria</taxon>
        <taxon>Pseudomonadati</taxon>
        <taxon>Pseudomonadota</taxon>
        <taxon>Betaproteobacteria</taxon>
        <taxon>Candidatus Accumulibacter</taxon>
    </lineage>
</organism>
<dbReference type="Proteomes" id="UP000020077">
    <property type="component" value="Unassembled WGS sequence"/>
</dbReference>
<comment type="caution">
    <text evidence="1">The sequence shown here is derived from an EMBL/GenBank/DDBJ whole genome shotgun (WGS) entry which is preliminary data.</text>
</comment>
<name>A0A080LSS6_9PROT</name>
<gene>
    <name evidence="1" type="ORF">AW09_003348</name>
</gene>